<evidence type="ECO:0000259" key="6">
    <source>
        <dbReference type="PROSITE" id="PS50850"/>
    </source>
</evidence>
<name>A0ABY7T1H1_9SPHI</name>
<feature type="transmembrane region" description="Helical" evidence="5">
    <location>
        <begin position="56"/>
        <end position="76"/>
    </location>
</feature>
<feature type="transmembrane region" description="Helical" evidence="5">
    <location>
        <begin position="83"/>
        <end position="100"/>
    </location>
</feature>
<keyword evidence="3 5" id="KW-1133">Transmembrane helix</keyword>
<feature type="transmembrane region" description="Helical" evidence="5">
    <location>
        <begin position="258"/>
        <end position="276"/>
    </location>
</feature>
<dbReference type="Pfam" id="PF07690">
    <property type="entry name" value="MFS_1"/>
    <property type="match status" value="1"/>
</dbReference>
<gene>
    <name evidence="7" type="ORF">PQO05_15225</name>
</gene>
<reference evidence="7 8" key="1">
    <citation type="submission" date="2023-02" db="EMBL/GenBank/DDBJ databases">
        <title>Genome sequence of Mucilaginibacter jinjuensis strain KACC 16571.</title>
        <authorList>
            <person name="Kim S."/>
            <person name="Heo J."/>
            <person name="Kwon S.-W."/>
        </authorList>
    </citation>
    <scope>NUCLEOTIDE SEQUENCE [LARGE SCALE GENOMIC DNA]</scope>
    <source>
        <strain evidence="7 8">KACC 16571</strain>
    </source>
</reference>
<dbReference type="InterPro" id="IPR020846">
    <property type="entry name" value="MFS_dom"/>
</dbReference>
<feature type="domain" description="Major facilitator superfamily (MFS) profile" evidence="6">
    <location>
        <begin position="15"/>
        <end position="399"/>
    </location>
</feature>
<evidence type="ECO:0000313" key="8">
    <source>
        <dbReference type="Proteomes" id="UP001216139"/>
    </source>
</evidence>
<evidence type="ECO:0000256" key="1">
    <source>
        <dbReference type="ARBA" id="ARBA00004141"/>
    </source>
</evidence>
<accession>A0ABY7T1H1</accession>
<keyword evidence="8" id="KW-1185">Reference proteome</keyword>
<dbReference type="SUPFAM" id="SSF103473">
    <property type="entry name" value="MFS general substrate transporter"/>
    <property type="match status" value="1"/>
</dbReference>
<feature type="transmembrane region" description="Helical" evidence="5">
    <location>
        <begin position="12"/>
        <end position="36"/>
    </location>
</feature>
<dbReference type="InterPro" id="IPR011701">
    <property type="entry name" value="MFS"/>
</dbReference>
<dbReference type="PANTHER" id="PTHR23508:SF10">
    <property type="entry name" value="CARBOXYLIC ACID TRANSPORTER PROTEIN HOMOLOG"/>
    <property type="match status" value="1"/>
</dbReference>
<dbReference type="EMBL" id="CP117167">
    <property type="protein sequence ID" value="WCT10084.1"/>
    <property type="molecule type" value="Genomic_DNA"/>
</dbReference>
<feature type="transmembrane region" description="Helical" evidence="5">
    <location>
        <begin position="313"/>
        <end position="332"/>
    </location>
</feature>
<feature type="transmembrane region" description="Helical" evidence="5">
    <location>
        <begin position="352"/>
        <end position="371"/>
    </location>
</feature>
<evidence type="ECO:0000256" key="3">
    <source>
        <dbReference type="ARBA" id="ARBA00022989"/>
    </source>
</evidence>
<evidence type="ECO:0000256" key="5">
    <source>
        <dbReference type="SAM" id="Phobius"/>
    </source>
</evidence>
<keyword evidence="2 5" id="KW-0812">Transmembrane</keyword>
<protein>
    <submittedName>
        <fullName evidence="7">MFS transporter</fullName>
    </submittedName>
</protein>
<dbReference type="RefSeq" id="WP_273628187.1">
    <property type="nucleotide sequence ID" value="NZ_CP117167.1"/>
</dbReference>
<dbReference type="PROSITE" id="PS50850">
    <property type="entry name" value="MFS"/>
    <property type="match status" value="1"/>
</dbReference>
<evidence type="ECO:0000313" key="7">
    <source>
        <dbReference type="EMBL" id="WCT10084.1"/>
    </source>
</evidence>
<evidence type="ECO:0000256" key="2">
    <source>
        <dbReference type="ARBA" id="ARBA00022692"/>
    </source>
</evidence>
<keyword evidence="4 5" id="KW-0472">Membrane</keyword>
<feature type="transmembrane region" description="Helical" evidence="5">
    <location>
        <begin position="106"/>
        <end position="130"/>
    </location>
</feature>
<feature type="transmembrane region" description="Helical" evidence="5">
    <location>
        <begin position="142"/>
        <end position="162"/>
    </location>
</feature>
<feature type="transmembrane region" description="Helical" evidence="5">
    <location>
        <begin position="288"/>
        <end position="307"/>
    </location>
</feature>
<dbReference type="PANTHER" id="PTHR23508">
    <property type="entry name" value="CARBOXYLIC ACID TRANSPORTER PROTEIN HOMOLOG"/>
    <property type="match status" value="1"/>
</dbReference>
<feature type="transmembrane region" description="Helical" evidence="5">
    <location>
        <begin position="168"/>
        <end position="185"/>
    </location>
</feature>
<feature type="transmembrane region" description="Helical" evidence="5">
    <location>
        <begin position="377"/>
        <end position="395"/>
    </location>
</feature>
<proteinExistence type="predicted"/>
<sequence length="420" mass="45406">MTNNADKLTKNVIFLVLVAALGYFVDIYDLVVFSVIRLKSLHDIGVPEADMRTTGAFVLNMQMFGLLVGGIIWGIIGDKYGRIKVLFGSILMYSLANFANGLVHDITWYAIVRVIAGIGLAGELGAGITLVSETLSKEKRGYGTMIVAVIGLLGAVAAAQVGKHDWRIAYFVGGGLGICLLLLRLGTFESGMFKQVEKSNVSKGNMLMLFNNWGRFSKYLCCILIGAPLWYVVGILITQSPEFGKALSAKEVLNPGTGIMYSYIGIAIGDIAAGLFAQFTKSRRLTMLVFLLLTLVSTFCYLGSTGITTEKFIALSFFMGCTVGYWATFVTIASEQFGTNIRSTVTTTVPNFVRGALIPISAGFNLLVVHYGMIKSGYIMMVILTVVALLALSRLKESFGKDLNYVETDGDEPVGHANVA</sequence>
<organism evidence="7 8">
    <name type="scientific">Mucilaginibacter jinjuensis</name>
    <dbReference type="NCBI Taxonomy" id="1176721"/>
    <lineage>
        <taxon>Bacteria</taxon>
        <taxon>Pseudomonadati</taxon>
        <taxon>Bacteroidota</taxon>
        <taxon>Sphingobacteriia</taxon>
        <taxon>Sphingobacteriales</taxon>
        <taxon>Sphingobacteriaceae</taxon>
        <taxon>Mucilaginibacter</taxon>
    </lineage>
</organism>
<dbReference type="InterPro" id="IPR036259">
    <property type="entry name" value="MFS_trans_sf"/>
</dbReference>
<dbReference type="Proteomes" id="UP001216139">
    <property type="component" value="Chromosome"/>
</dbReference>
<evidence type="ECO:0000256" key="4">
    <source>
        <dbReference type="ARBA" id="ARBA00023136"/>
    </source>
</evidence>
<feature type="transmembrane region" description="Helical" evidence="5">
    <location>
        <begin position="216"/>
        <end position="238"/>
    </location>
</feature>
<dbReference type="Gene3D" id="1.20.1250.20">
    <property type="entry name" value="MFS general substrate transporter like domains"/>
    <property type="match status" value="2"/>
</dbReference>
<comment type="subcellular location">
    <subcellularLocation>
        <location evidence="1">Membrane</location>
        <topology evidence="1">Multi-pass membrane protein</topology>
    </subcellularLocation>
</comment>